<dbReference type="EMBL" id="REFW01000001">
    <property type="protein sequence ID" value="RMB61449.1"/>
    <property type="molecule type" value="Genomic_DNA"/>
</dbReference>
<evidence type="ECO:0000313" key="2">
    <source>
        <dbReference type="Proteomes" id="UP000275256"/>
    </source>
</evidence>
<dbReference type="Proteomes" id="UP000275256">
    <property type="component" value="Unassembled WGS sequence"/>
</dbReference>
<sequence length="218" mass="24299">MPNATGGKAPTLHDVTRWRAGVTGRMQDIPASTQSDQALYSKELGRAIDDVIDPSRSDAGHDGTWSYLTLMLFPDLVVKRWGPSADGKLSVDRWIGAQLGRDRNYLKLSWRNWDILGEVMDEADPPLGEDEFLSLLERTALARNPRIIRVAAKEVIRLDAEHGMGRSFFARELLKRVTFQTGPLVLDLLENNELAALVSEQAKATIAAFTKPRRSMLS</sequence>
<dbReference type="AlphaFoldDB" id="A0A3M0GJY0"/>
<keyword evidence="2" id="KW-1185">Reference proteome</keyword>
<evidence type="ECO:0000313" key="1">
    <source>
        <dbReference type="EMBL" id="RMB61449.1"/>
    </source>
</evidence>
<accession>A0A3M0GJY0</accession>
<gene>
    <name evidence="1" type="ORF">EAX62_02000</name>
</gene>
<dbReference type="Pfam" id="PF19866">
    <property type="entry name" value="DUF6339"/>
    <property type="match status" value="1"/>
</dbReference>
<comment type="caution">
    <text evidence="1">The sequence shown here is derived from an EMBL/GenBank/DDBJ whole genome shotgun (WGS) entry which is preliminary data.</text>
</comment>
<reference evidence="1 2" key="1">
    <citation type="submission" date="2018-10" db="EMBL/GenBank/DDBJ databases">
        <title>Tessaracoccus antarcticuss sp. nov., isolated from sediment.</title>
        <authorList>
            <person name="Zhou L.Y."/>
            <person name="Du Z.J."/>
        </authorList>
    </citation>
    <scope>NUCLEOTIDE SEQUENCE [LARGE SCALE GENOMIC DNA]</scope>
    <source>
        <strain evidence="1 2">JDX10</strain>
    </source>
</reference>
<protein>
    <submittedName>
        <fullName evidence="1">Uncharacterized protein</fullName>
    </submittedName>
</protein>
<organism evidence="1 2">
    <name type="scientific">Tessaracoccus antarcticus</name>
    <dbReference type="NCBI Taxonomy" id="2479848"/>
    <lineage>
        <taxon>Bacteria</taxon>
        <taxon>Bacillati</taxon>
        <taxon>Actinomycetota</taxon>
        <taxon>Actinomycetes</taxon>
        <taxon>Propionibacteriales</taxon>
        <taxon>Propionibacteriaceae</taxon>
        <taxon>Tessaracoccus</taxon>
    </lineage>
</organism>
<proteinExistence type="predicted"/>
<dbReference type="InterPro" id="IPR045920">
    <property type="entry name" value="DUF6339"/>
</dbReference>
<name>A0A3M0GJY0_9ACTN</name>